<dbReference type="EMBL" id="CACVAZ010000149">
    <property type="protein sequence ID" value="CAA6822242.1"/>
    <property type="molecule type" value="Genomic_DNA"/>
</dbReference>
<dbReference type="Gene3D" id="3.90.550.10">
    <property type="entry name" value="Spore Coat Polysaccharide Biosynthesis Protein SpsA, Chain A"/>
    <property type="match status" value="1"/>
</dbReference>
<comment type="similarity">
    <text evidence="1">Belongs to the glycosyltransferase 2 family.</text>
</comment>
<evidence type="ECO:0000259" key="4">
    <source>
        <dbReference type="Pfam" id="PF00535"/>
    </source>
</evidence>
<evidence type="ECO:0000256" key="1">
    <source>
        <dbReference type="ARBA" id="ARBA00006739"/>
    </source>
</evidence>
<dbReference type="PANTHER" id="PTHR43179:SF12">
    <property type="entry name" value="GALACTOFURANOSYLTRANSFERASE GLFT2"/>
    <property type="match status" value="1"/>
</dbReference>
<organism evidence="5">
    <name type="scientific">uncultured Sulfurovum sp</name>
    <dbReference type="NCBI Taxonomy" id="269237"/>
    <lineage>
        <taxon>Bacteria</taxon>
        <taxon>Pseudomonadati</taxon>
        <taxon>Campylobacterota</taxon>
        <taxon>Epsilonproteobacteria</taxon>
        <taxon>Campylobacterales</taxon>
        <taxon>Sulfurovaceae</taxon>
        <taxon>Sulfurovum</taxon>
        <taxon>environmental samples</taxon>
    </lineage>
</organism>
<dbReference type="Pfam" id="PF00535">
    <property type="entry name" value="Glycos_transf_2"/>
    <property type="match status" value="1"/>
</dbReference>
<reference evidence="5" key="1">
    <citation type="submission" date="2020-01" db="EMBL/GenBank/DDBJ databases">
        <authorList>
            <person name="Meier V. D."/>
            <person name="Meier V D."/>
        </authorList>
    </citation>
    <scope>NUCLEOTIDE SEQUENCE</scope>
    <source>
        <strain evidence="5">HLG_WM_MAG_02</strain>
    </source>
</reference>
<dbReference type="SUPFAM" id="SSF53448">
    <property type="entry name" value="Nucleotide-diphospho-sugar transferases"/>
    <property type="match status" value="1"/>
</dbReference>
<dbReference type="InterPro" id="IPR001173">
    <property type="entry name" value="Glyco_trans_2-like"/>
</dbReference>
<keyword evidence="2" id="KW-0328">Glycosyltransferase</keyword>
<feature type="domain" description="Glycosyltransferase 2-like" evidence="4">
    <location>
        <begin position="10"/>
        <end position="115"/>
    </location>
</feature>
<proteinExistence type="inferred from homology"/>
<gene>
    <name evidence="5" type="ORF">HELGO_WM20526</name>
</gene>
<sequence length="282" mass="33556">MKNKFIDLAIVTVFNPANTIVNNIKSYVNHVTELLIVDNSIKPYDFTELQNEFSYIRIISTNKNLGIAKALNMGLEYASSKGYKWLLTMDQDSYFEDNEIEKFIYFFRKTSTTRLAIFSPLHNKKFKKNSKKIYNSKKIAVMTSGNIISVEIALRIGGFDENFFIDEVDHDFCLRLMGNDYRIIQNYNTHLNHTLGEKHISKNINLYSSNRLYYMLRNYLYLKHKNKHKNNLIFFKERDKYLFKFFIKQVFYGYGNKVTSLKMLYRGYKDYKKNLMGYRIVL</sequence>
<dbReference type="PANTHER" id="PTHR43179">
    <property type="entry name" value="RHAMNOSYLTRANSFERASE WBBL"/>
    <property type="match status" value="1"/>
</dbReference>
<accession>A0A6S6TMW1</accession>
<protein>
    <recommendedName>
        <fullName evidence="4">Glycosyltransferase 2-like domain-containing protein</fullName>
    </recommendedName>
</protein>
<evidence type="ECO:0000313" key="5">
    <source>
        <dbReference type="EMBL" id="CAA6822242.1"/>
    </source>
</evidence>
<dbReference type="GO" id="GO:0016757">
    <property type="term" value="F:glycosyltransferase activity"/>
    <property type="evidence" value="ECO:0007669"/>
    <property type="project" value="UniProtKB-KW"/>
</dbReference>
<name>A0A6S6TMW1_9BACT</name>
<evidence type="ECO:0000256" key="2">
    <source>
        <dbReference type="ARBA" id="ARBA00022676"/>
    </source>
</evidence>
<dbReference type="AlphaFoldDB" id="A0A6S6TMW1"/>
<dbReference type="InterPro" id="IPR029044">
    <property type="entry name" value="Nucleotide-diphossugar_trans"/>
</dbReference>
<evidence type="ECO:0000256" key="3">
    <source>
        <dbReference type="ARBA" id="ARBA00022679"/>
    </source>
</evidence>
<keyword evidence="3" id="KW-0808">Transferase</keyword>